<keyword evidence="2" id="KW-1185">Reference proteome</keyword>
<accession>A0A6S7KFR7</accession>
<dbReference type="InterPro" id="IPR013098">
    <property type="entry name" value="Ig_I-set"/>
</dbReference>
<evidence type="ECO:0000313" key="2">
    <source>
        <dbReference type="Proteomes" id="UP001152795"/>
    </source>
</evidence>
<comment type="caution">
    <text evidence="1">The sequence shown here is derived from an EMBL/GenBank/DDBJ whole genome shotgun (WGS) entry which is preliminary data.</text>
</comment>
<proteinExistence type="predicted"/>
<protein>
    <submittedName>
        <fullName evidence="1">A Chain A, Roundabout homolog 1</fullName>
    </submittedName>
</protein>
<dbReference type="OrthoDB" id="6127080at2759"/>
<dbReference type="AlphaFoldDB" id="A0A6S7KFR7"/>
<dbReference type="CDD" id="cd00096">
    <property type="entry name" value="Ig"/>
    <property type="match status" value="1"/>
</dbReference>
<dbReference type="InterPro" id="IPR007110">
    <property type="entry name" value="Ig-like_dom"/>
</dbReference>
<dbReference type="InterPro" id="IPR013783">
    <property type="entry name" value="Ig-like_fold"/>
</dbReference>
<gene>
    <name evidence="1" type="ORF">PACLA_8A080687</name>
</gene>
<dbReference type="Proteomes" id="UP001152795">
    <property type="component" value="Unassembled WGS sequence"/>
</dbReference>
<evidence type="ECO:0000313" key="1">
    <source>
        <dbReference type="EMBL" id="CAB4041654.1"/>
    </source>
</evidence>
<dbReference type="Gene3D" id="2.60.40.10">
    <property type="entry name" value="Immunoglobulins"/>
    <property type="match status" value="1"/>
</dbReference>
<dbReference type="SUPFAM" id="SSF48726">
    <property type="entry name" value="Immunoglobulin"/>
    <property type="match status" value="1"/>
</dbReference>
<dbReference type="PROSITE" id="PS50835">
    <property type="entry name" value="IG_LIKE"/>
    <property type="match status" value="1"/>
</dbReference>
<reference evidence="1" key="1">
    <citation type="submission" date="2020-04" db="EMBL/GenBank/DDBJ databases">
        <authorList>
            <person name="Alioto T."/>
            <person name="Alioto T."/>
            <person name="Gomez Garrido J."/>
        </authorList>
    </citation>
    <scope>NUCLEOTIDE SEQUENCE</scope>
    <source>
        <strain evidence="1">A484AB</strain>
    </source>
</reference>
<dbReference type="EMBL" id="CACRXK020028675">
    <property type="protein sequence ID" value="CAB4041654.1"/>
    <property type="molecule type" value="Genomic_DNA"/>
</dbReference>
<name>A0A6S7KFR7_PARCT</name>
<organism evidence="1 2">
    <name type="scientific">Paramuricea clavata</name>
    <name type="common">Red gorgonian</name>
    <name type="synonym">Violescent sea-whip</name>
    <dbReference type="NCBI Taxonomy" id="317549"/>
    <lineage>
        <taxon>Eukaryota</taxon>
        <taxon>Metazoa</taxon>
        <taxon>Cnidaria</taxon>
        <taxon>Anthozoa</taxon>
        <taxon>Octocorallia</taxon>
        <taxon>Malacalcyonacea</taxon>
        <taxon>Plexauridae</taxon>
        <taxon>Paramuricea</taxon>
    </lineage>
</organism>
<sequence length="288" mass="32407">MRKVLALLCSSHNNYSGGTILNTITVHIDEGALEIIDATESDSQFDGDEIFELHCCFYSHPYCPTITWYKDGVEIKDDHLTIRKIRQGLTLRVFAKLDAGGNYTCTATTPYGEVKSHTIRNVQVITRRWRCAGKLAVVKIPDTNVIKVKKGSRQVLEWNFICAGDIIFSAVICRNGNHDLISSLGSYYKITRMRSQKNNEVSLQHTITISNFSRSENITCTTDDIQGSPSATFVLLEEGQPSVVDQRQKDEKSFFKEKGVWLVAGGCVLLCLVVALLLLWLRRNAIWK</sequence>
<dbReference type="InterPro" id="IPR036179">
    <property type="entry name" value="Ig-like_dom_sf"/>
</dbReference>
<dbReference type="Pfam" id="PF07679">
    <property type="entry name" value="I-set"/>
    <property type="match status" value="1"/>
</dbReference>